<evidence type="ECO:0000313" key="2">
    <source>
        <dbReference type="EMBL" id="ARF09326.1"/>
    </source>
</evidence>
<accession>A0A1V0SC90</accession>
<feature type="transmembrane region" description="Helical" evidence="1">
    <location>
        <begin position="7"/>
        <end position="25"/>
    </location>
</feature>
<organism evidence="2">
    <name type="scientific">Catovirus CTV1</name>
    <dbReference type="NCBI Taxonomy" id="1977631"/>
    <lineage>
        <taxon>Viruses</taxon>
        <taxon>Varidnaviria</taxon>
        <taxon>Bamfordvirae</taxon>
        <taxon>Nucleocytoviricota</taxon>
        <taxon>Megaviricetes</taxon>
        <taxon>Imitervirales</taxon>
        <taxon>Mimiviridae</taxon>
        <taxon>Klosneuvirinae</taxon>
        <taxon>Catovirus</taxon>
    </lineage>
</organism>
<sequence length="124" mass="13998">MINIIKNPVIIGLVAATLTYLYFMWSNSQNKDDKDKQYSTTTTILVTGCVGIIFWLASSYYFTGSIFGEILPEQPVMKVEKMDDIMNDKTEMLYSSSDPTKSFHLIGKGLNIPNNLPDVFIETI</sequence>
<keyword evidence="1" id="KW-0812">Transmembrane</keyword>
<protein>
    <submittedName>
        <fullName evidence="2">Uncharacterized protein</fullName>
    </submittedName>
</protein>
<feature type="transmembrane region" description="Helical" evidence="1">
    <location>
        <begin position="37"/>
        <end position="57"/>
    </location>
</feature>
<keyword evidence="1" id="KW-1133">Transmembrane helix</keyword>
<proteinExistence type="predicted"/>
<keyword evidence="1" id="KW-0472">Membrane</keyword>
<evidence type="ECO:0000256" key="1">
    <source>
        <dbReference type="SAM" id="Phobius"/>
    </source>
</evidence>
<dbReference type="EMBL" id="KY684084">
    <property type="protein sequence ID" value="ARF09326.1"/>
    <property type="molecule type" value="Genomic_DNA"/>
</dbReference>
<gene>
    <name evidence="2" type="ORF">Catovirus_2_275</name>
</gene>
<reference evidence="2" key="1">
    <citation type="journal article" date="2017" name="Science">
        <title>Giant viruses with an expanded complement of translation system components.</title>
        <authorList>
            <person name="Schulz F."/>
            <person name="Yutin N."/>
            <person name="Ivanova N.N."/>
            <person name="Ortega D.R."/>
            <person name="Lee T.K."/>
            <person name="Vierheilig J."/>
            <person name="Daims H."/>
            <person name="Horn M."/>
            <person name="Wagner M."/>
            <person name="Jensen G.J."/>
            <person name="Kyrpides N.C."/>
            <person name="Koonin E.V."/>
            <person name="Woyke T."/>
        </authorList>
    </citation>
    <scope>NUCLEOTIDE SEQUENCE</scope>
    <source>
        <strain evidence="2">CTV1</strain>
    </source>
</reference>
<name>A0A1V0SC90_9VIRU</name>